<feature type="region of interest" description="Disordered" evidence="1">
    <location>
        <begin position="54"/>
        <end position="77"/>
    </location>
</feature>
<dbReference type="InterPro" id="IPR006311">
    <property type="entry name" value="TAT_signal"/>
</dbReference>
<evidence type="ECO:0000256" key="1">
    <source>
        <dbReference type="SAM" id="MobiDB-lite"/>
    </source>
</evidence>
<keyword evidence="2" id="KW-0812">Transmembrane</keyword>
<proteinExistence type="predicted"/>
<organism evidence="3 4">
    <name type="scientific">Tractidigestivibacter scatoligenes</name>
    <name type="common">Olsenella scatoligenes</name>
    <dbReference type="NCBI Taxonomy" id="1299998"/>
    <lineage>
        <taxon>Bacteria</taxon>
        <taxon>Bacillati</taxon>
        <taxon>Actinomycetota</taxon>
        <taxon>Coriobacteriia</taxon>
        <taxon>Coriobacteriales</taxon>
        <taxon>Atopobiaceae</taxon>
        <taxon>Tractidigestivibacter</taxon>
    </lineage>
</organism>
<feature type="compositionally biased region" description="Low complexity" evidence="1">
    <location>
        <begin position="63"/>
        <end position="77"/>
    </location>
</feature>
<dbReference type="EMBL" id="LOJF01000010">
    <property type="protein sequence ID" value="KUH58171.1"/>
    <property type="molecule type" value="Genomic_DNA"/>
</dbReference>
<evidence type="ECO:0000313" key="4">
    <source>
        <dbReference type="Proteomes" id="UP000054078"/>
    </source>
</evidence>
<dbReference type="RefSeq" id="WP_059055149.1">
    <property type="nucleotide sequence ID" value="NZ_LOJF01000010.1"/>
</dbReference>
<gene>
    <name evidence="3" type="ORF">AUL39_08130</name>
</gene>
<feature type="transmembrane region" description="Helical" evidence="2">
    <location>
        <begin position="18"/>
        <end position="39"/>
    </location>
</feature>
<protein>
    <submittedName>
        <fullName evidence="3">Uncharacterized protein</fullName>
    </submittedName>
</protein>
<evidence type="ECO:0000313" key="3">
    <source>
        <dbReference type="EMBL" id="KUH58171.1"/>
    </source>
</evidence>
<accession>A0A100YUY9</accession>
<keyword evidence="2" id="KW-1133">Transmembrane helix</keyword>
<reference evidence="3 4" key="1">
    <citation type="submission" date="2015-12" db="EMBL/GenBank/DDBJ databases">
        <title>Draft Genome Sequence of Olsenella scatoligenes SK9K4T; a Producer of 3-Methylindole- (skatole) and 4-Methylphenol- (p-cresol) Isolated from Pig Feces.</title>
        <authorList>
            <person name="Li X."/>
            <person name="Borg B."/>
            <person name="Canibe N."/>
        </authorList>
    </citation>
    <scope>NUCLEOTIDE SEQUENCE [LARGE SCALE GENOMIC DNA]</scope>
    <source>
        <strain evidence="3 4">SK9K4</strain>
    </source>
</reference>
<dbReference type="Proteomes" id="UP000054078">
    <property type="component" value="Unassembled WGS sequence"/>
</dbReference>
<sequence length="77" mass="8095">MSENPKDQSPDEQPRRSILVTLLIAAAIALLAGFLAWGVPVMLKAGAREDAQDTFAILDAEPQDPGQQAPAPASLAE</sequence>
<name>A0A100YUY9_TRASO</name>
<comment type="caution">
    <text evidence="3">The sequence shown here is derived from an EMBL/GenBank/DDBJ whole genome shotgun (WGS) entry which is preliminary data.</text>
</comment>
<keyword evidence="4" id="KW-1185">Reference proteome</keyword>
<evidence type="ECO:0000256" key="2">
    <source>
        <dbReference type="SAM" id="Phobius"/>
    </source>
</evidence>
<keyword evidence="2" id="KW-0472">Membrane</keyword>
<dbReference type="PROSITE" id="PS51318">
    <property type="entry name" value="TAT"/>
    <property type="match status" value="1"/>
</dbReference>
<dbReference type="AlphaFoldDB" id="A0A100YUY9"/>